<gene>
    <name evidence="1" type="ORF">IAA52_09890</name>
</gene>
<name>A0A9D0ZNB5_9FIRM</name>
<evidence type="ECO:0000313" key="2">
    <source>
        <dbReference type="Proteomes" id="UP000824260"/>
    </source>
</evidence>
<organism evidence="1 2">
    <name type="scientific">Candidatus Pullichristensenella stercorigallinarum</name>
    <dbReference type="NCBI Taxonomy" id="2840909"/>
    <lineage>
        <taxon>Bacteria</taxon>
        <taxon>Bacillati</taxon>
        <taxon>Bacillota</taxon>
        <taxon>Clostridia</taxon>
        <taxon>Candidatus Pullichristensenella</taxon>
    </lineage>
</organism>
<comment type="caution">
    <text evidence="1">The sequence shown here is derived from an EMBL/GenBank/DDBJ whole genome shotgun (WGS) entry which is preliminary data.</text>
</comment>
<reference evidence="1" key="2">
    <citation type="journal article" date="2021" name="PeerJ">
        <title>Extensive microbial diversity within the chicken gut microbiome revealed by metagenomics and culture.</title>
        <authorList>
            <person name="Gilroy R."/>
            <person name="Ravi A."/>
            <person name="Getino M."/>
            <person name="Pursley I."/>
            <person name="Horton D.L."/>
            <person name="Alikhan N.F."/>
            <person name="Baker D."/>
            <person name="Gharbi K."/>
            <person name="Hall N."/>
            <person name="Watson M."/>
            <person name="Adriaenssens E.M."/>
            <person name="Foster-Nyarko E."/>
            <person name="Jarju S."/>
            <person name="Secka A."/>
            <person name="Antonio M."/>
            <person name="Oren A."/>
            <person name="Chaudhuri R.R."/>
            <person name="La Ragione R."/>
            <person name="Hildebrand F."/>
            <person name="Pallen M.J."/>
        </authorList>
    </citation>
    <scope>NUCLEOTIDE SEQUENCE</scope>
    <source>
        <strain evidence="1">ChiSjej6B24-2974</strain>
    </source>
</reference>
<evidence type="ECO:0008006" key="3">
    <source>
        <dbReference type="Google" id="ProtNLM"/>
    </source>
</evidence>
<dbReference type="Proteomes" id="UP000824260">
    <property type="component" value="Unassembled WGS sequence"/>
</dbReference>
<reference evidence="1" key="1">
    <citation type="submission" date="2020-10" db="EMBL/GenBank/DDBJ databases">
        <authorList>
            <person name="Gilroy R."/>
        </authorList>
    </citation>
    <scope>NUCLEOTIDE SEQUENCE</scope>
    <source>
        <strain evidence="1">ChiSjej6B24-2974</strain>
    </source>
</reference>
<dbReference type="AlphaFoldDB" id="A0A9D0ZNB5"/>
<sequence>MEKTLRSLNGLPVVCAGKRIGRVAQAALSDDLTRMDGLWVDAGLGGARFVPAEAIEVLGEVSVTVDMPGKRQKMQKTPLFRRAVGTDGTRLGAVVGANVDCVTFQVTSLTVSTGYWDDLLYGRLNIRRFAATGDGEVVADTRTREEDGDEERNG</sequence>
<dbReference type="EMBL" id="DVFZ01000097">
    <property type="protein sequence ID" value="HIQ83396.1"/>
    <property type="molecule type" value="Genomic_DNA"/>
</dbReference>
<evidence type="ECO:0000313" key="1">
    <source>
        <dbReference type="EMBL" id="HIQ83396.1"/>
    </source>
</evidence>
<accession>A0A9D0ZNB5</accession>
<proteinExistence type="predicted"/>
<protein>
    <recommendedName>
        <fullName evidence="3">PRC-barrel domain-containing protein</fullName>
    </recommendedName>
</protein>